<evidence type="ECO:0000313" key="2">
    <source>
        <dbReference type="EMBL" id="MBB4738189.1"/>
    </source>
</evidence>
<sequence>MTTSLETTYRRLLWLYPADFRRTRGAEMLDTLLEMAEDGGGRRHAPREMLALTITALRMRAARMPGTPPRESWLTAIRTGALMLIVFGLAEPSIYYLSALVHGFPAVPALIHGLPAVPPLVLGLSGLLGLALALRRRHLAAAIVLLPAGFLGFWHFLAAAALLATLTRRRPRPATGLLAYAPLAPLLVAILTAAGGQFLPEVAGIIRFGLLMALPLGGLLWLAVDERVAMALGLLYLSTLLISLGQLLIGDVYSWTMVAVDLAITALPPALLLGLATDTARRQARL</sequence>
<keyword evidence="1" id="KW-0472">Membrane</keyword>
<evidence type="ECO:0000256" key="1">
    <source>
        <dbReference type="SAM" id="Phobius"/>
    </source>
</evidence>
<dbReference type="EMBL" id="JACHNB010000001">
    <property type="protein sequence ID" value="MBB4738189.1"/>
    <property type="molecule type" value="Genomic_DNA"/>
</dbReference>
<evidence type="ECO:0000313" key="3">
    <source>
        <dbReference type="Proteomes" id="UP000546162"/>
    </source>
</evidence>
<keyword evidence="1" id="KW-1133">Transmembrane helix</keyword>
<dbReference type="AlphaFoldDB" id="A0A7W7GTU8"/>
<accession>A0A7W7GTU8</accession>
<protein>
    <submittedName>
        <fullName evidence="2">Uncharacterized protein</fullName>
    </submittedName>
</protein>
<feature type="transmembrane region" description="Helical" evidence="1">
    <location>
        <begin position="109"/>
        <end position="133"/>
    </location>
</feature>
<keyword evidence="3" id="KW-1185">Reference proteome</keyword>
<feature type="transmembrane region" description="Helical" evidence="1">
    <location>
        <begin position="177"/>
        <end position="199"/>
    </location>
</feature>
<gene>
    <name evidence="2" type="ORF">BJY16_001648</name>
</gene>
<comment type="caution">
    <text evidence="2">The sequence shown here is derived from an EMBL/GenBank/DDBJ whole genome shotgun (WGS) entry which is preliminary data.</text>
</comment>
<name>A0A7W7GTU8_9ACTN</name>
<feature type="transmembrane region" description="Helical" evidence="1">
    <location>
        <begin position="205"/>
        <end position="224"/>
    </location>
</feature>
<organism evidence="2 3">
    <name type="scientific">Actinoplanes octamycinicus</name>
    <dbReference type="NCBI Taxonomy" id="135948"/>
    <lineage>
        <taxon>Bacteria</taxon>
        <taxon>Bacillati</taxon>
        <taxon>Actinomycetota</taxon>
        <taxon>Actinomycetes</taxon>
        <taxon>Micromonosporales</taxon>
        <taxon>Micromonosporaceae</taxon>
        <taxon>Actinoplanes</taxon>
    </lineage>
</organism>
<dbReference type="Proteomes" id="UP000546162">
    <property type="component" value="Unassembled WGS sequence"/>
</dbReference>
<proteinExistence type="predicted"/>
<feature type="transmembrane region" description="Helical" evidence="1">
    <location>
        <begin position="139"/>
        <end position="165"/>
    </location>
</feature>
<reference evidence="2 3" key="1">
    <citation type="submission" date="2020-08" db="EMBL/GenBank/DDBJ databases">
        <title>Sequencing the genomes of 1000 actinobacteria strains.</title>
        <authorList>
            <person name="Klenk H.-P."/>
        </authorList>
    </citation>
    <scope>NUCLEOTIDE SEQUENCE [LARGE SCALE GENOMIC DNA]</scope>
    <source>
        <strain evidence="2 3">DSM 45809</strain>
    </source>
</reference>
<feature type="transmembrane region" description="Helical" evidence="1">
    <location>
        <begin position="73"/>
        <end position="97"/>
    </location>
</feature>
<keyword evidence="1" id="KW-0812">Transmembrane</keyword>
<dbReference type="RefSeq" id="WP_185038494.1">
    <property type="nucleotide sequence ID" value="NZ_BAABFG010000005.1"/>
</dbReference>
<feature type="transmembrane region" description="Helical" evidence="1">
    <location>
        <begin position="231"/>
        <end position="249"/>
    </location>
</feature>
<feature type="transmembrane region" description="Helical" evidence="1">
    <location>
        <begin position="255"/>
        <end position="276"/>
    </location>
</feature>